<dbReference type="Pfam" id="PF01751">
    <property type="entry name" value="Toprim"/>
    <property type="match status" value="1"/>
</dbReference>
<evidence type="ECO:0000313" key="14">
    <source>
        <dbReference type="EMBL" id="MDT0575279.1"/>
    </source>
</evidence>
<proteinExistence type="inferred from homology"/>
<evidence type="ECO:0000259" key="13">
    <source>
        <dbReference type="PROSITE" id="PS52039"/>
    </source>
</evidence>
<dbReference type="InterPro" id="IPR013825">
    <property type="entry name" value="Topo_IA_cen_sub2"/>
</dbReference>
<comment type="catalytic activity">
    <reaction evidence="1 10">
        <text>ATP-independent breakage of single-stranded DNA, followed by passage and rejoining.</text>
        <dbReference type="EC" id="5.6.2.1"/>
    </reaction>
</comment>
<dbReference type="NCBIfam" id="TIGR01051">
    <property type="entry name" value="topA_bact"/>
    <property type="match status" value="1"/>
</dbReference>
<keyword evidence="15" id="KW-1185">Reference proteome</keyword>
<keyword evidence="3" id="KW-0479">Metal-binding</keyword>
<dbReference type="SUPFAM" id="SSF57783">
    <property type="entry name" value="Zinc beta-ribbon"/>
    <property type="match status" value="1"/>
</dbReference>
<dbReference type="PRINTS" id="PR00417">
    <property type="entry name" value="PRTPISMRASEI"/>
</dbReference>
<dbReference type="InterPro" id="IPR023406">
    <property type="entry name" value="Topo_IA_AS"/>
</dbReference>
<dbReference type="InterPro" id="IPR034149">
    <property type="entry name" value="TOPRIM_TopoI"/>
</dbReference>
<gene>
    <name evidence="10 14" type="primary">topA</name>
    <name evidence="14" type="ORF">RM533_03675</name>
</gene>
<dbReference type="InterPro" id="IPR000380">
    <property type="entry name" value="Topo_IA"/>
</dbReference>
<keyword evidence="5" id="KW-0862">Zinc</keyword>
<comment type="caution">
    <text evidence="10">Lacks conserved residue(s) required for the propagation of feature annotation.</text>
</comment>
<dbReference type="InterPro" id="IPR013497">
    <property type="entry name" value="Topo_IA_cen"/>
</dbReference>
<dbReference type="HAMAP" id="MF_00952">
    <property type="entry name" value="Topoisom_1_prok"/>
    <property type="match status" value="1"/>
</dbReference>
<feature type="domain" description="Toprim" evidence="12">
    <location>
        <begin position="1"/>
        <end position="114"/>
    </location>
</feature>
<dbReference type="SMART" id="SM00493">
    <property type="entry name" value="TOPRIM"/>
    <property type="match status" value="1"/>
</dbReference>
<dbReference type="EMBL" id="JAVRHS010000002">
    <property type="protein sequence ID" value="MDT0575279.1"/>
    <property type="molecule type" value="Genomic_DNA"/>
</dbReference>
<evidence type="ECO:0000256" key="6">
    <source>
        <dbReference type="ARBA" id="ARBA00022842"/>
    </source>
</evidence>
<feature type="site" description="Interaction with DNA" evidence="10">
    <location>
        <position position="144"/>
    </location>
</feature>
<evidence type="ECO:0000256" key="5">
    <source>
        <dbReference type="ARBA" id="ARBA00022833"/>
    </source>
</evidence>
<dbReference type="InterPro" id="IPR003601">
    <property type="entry name" value="Topo_IA_2"/>
</dbReference>
<dbReference type="EC" id="5.6.2.1" evidence="10"/>
<evidence type="ECO:0000256" key="11">
    <source>
        <dbReference type="SAM" id="MobiDB-lite"/>
    </source>
</evidence>
<feature type="domain" description="Topo IA-type catalytic" evidence="13">
    <location>
        <begin position="130"/>
        <end position="552"/>
    </location>
</feature>
<dbReference type="Pfam" id="PF01396">
    <property type="entry name" value="Zn_ribbon_Top1"/>
    <property type="match status" value="1"/>
</dbReference>
<feature type="site" description="Interaction with DNA" evidence="10">
    <location>
        <position position="31"/>
    </location>
</feature>
<evidence type="ECO:0000256" key="1">
    <source>
        <dbReference type="ARBA" id="ARBA00000213"/>
    </source>
</evidence>
<dbReference type="CDD" id="cd03363">
    <property type="entry name" value="TOPRIM_TopoIA_TopoI"/>
    <property type="match status" value="1"/>
</dbReference>
<comment type="similarity">
    <text evidence="2 10">Belongs to the type IA topoisomerase family.</text>
</comment>
<feature type="region of interest" description="Disordered" evidence="11">
    <location>
        <begin position="624"/>
        <end position="643"/>
    </location>
</feature>
<reference evidence="14 15" key="1">
    <citation type="submission" date="2023-09" db="EMBL/GenBank/DDBJ databases">
        <authorList>
            <person name="Rey-Velasco X."/>
        </authorList>
    </citation>
    <scope>NUCLEOTIDE SEQUENCE [LARGE SCALE GENOMIC DNA]</scope>
    <source>
        <strain evidence="14 15">F390</strain>
    </source>
</reference>
<feature type="site" description="Interaction with DNA" evidence="10">
    <location>
        <position position="156"/>
    </location>
</feature>
<feature type="active site" description="O-(5'-phospho-DNA)-tyrosine intermediate" evidence="10">
    <location>
        <position position="293"/>
    </location>
</feature>
<evidence type="ECO:0000256" key="7">
    <source>
        <dbReference type="ARBA" id="ARBA00023029"/>
    </source>
</evidence>
<dbReference type="SMART" id="SM00436">
    <property type="entry name" value="TOP1Bc"/>
    <property type="match status" value="1"/>
</dbReference>
<keyword evidence="9 10" id="KW-0413">Isomerase</keyword>
<dbReference type="Pfam" id="PF01131">
    <property type="entry name" value="Topoisom_bac"/>
    <property type="match status" value="1"/>
</dbReference>
<dbReference type="SUPFAM" id="SSF56712">
    <property type="entry name" value="Prokaryotic type I DNA topoisomerase"/>
    <property type="match status" value="1"/>
</dbReference>
<dbReference type="GO" id="GO:0003917">
    <property type="term" value="F:DNA topoisomerase type I (single strand cut, ATP-independent) activity"/>
    <property type="evidence" value="ECO:0007669"/>
    <property type="project" value="UniProtKB-EC"/>
</dbReference>
<dbReference type="PROSITE" id="PS52039">
    <property type="entry name" value="TOPO_IA_2"/>
    <property type="match status" value="1"/>
</dbReference>
<dbReference type="InterPro" id="IPR023405">
    <property type="entry name" value="Topo_IA_core_domain"/>
</dbReference>
<feature type="site" description="Interaction with DNA" evidence="10">
    <location>
        <position position="295"/>
    </location>
</feature>
<organism evidence="14 15">
    <name type="scientific">Croceicoccus esteveae</name>
    <dbReference type="NCBI Taxonomy" id="3075597"/>
    <lineage>
        <taxon>Bacteria</taxon>
        <taxon>Pseudomonadati</taxon>
        <taxon>Pseudomonadota</taxon>
        <taxon>Alphaproteobacteria</taxon>
        <taxon>Sphingomonadales</taxon>
        <taxon>Erythrobacteraceae</taxon>
        <taxon>Croceicoccus</taxon>
    </lineage>
</organism>
<feature type="site" description="Interaction with DNA" evidence="10">
    <location>
        <position position="141"/>
    </location>
</feature>
<evidence type="ECO:0000256" key="9">
    <source>
        <dbReference type="ARBA" id="ARBA00023235"/>
    </source>
</evidence>
<keyword evidence="8 10" id="KW-0238">DNA-binding</keyword>
<dbReference type="Gene3D" id="3.30.65.10">
    <property type="entry name" value="Bacterial Topoisomerase I, domain 1"/>
    <property type="match status" value="1"/>
</dbReference>
<dbReference type="PROSITE" id="PS50880">
    <property type="entry name" value="TOPRIM"/>
    <property type="match status" value="1"/>
</dbReference>
<keyword evidence="4" id="KW-0863">Zinc-finger</keyword>
<accession>A0ABU2ZI70</accession>
<dbReference type="Gene3D" id="1.10.460.10">
    <property type="entry name" value="Topoisomerase I, domain 2"/>
    <property type="match status" value="1"/>
</dbReference>
<dbReference type="CDD" id="cd00186">
    <property type="entry name" value="TOP1Ac"/>
    <property type="match status" value="1"/>
</dbReference>
<comment type="subunit">
    <text evidence="10">Monomer.</text>
</comment>
<dbReference type="InterPro" id="IPR006171">
    <property type="entry name" value="TOPRIM_dom"/>
</dbReference>
<dbReference type="Gene3D" id="3.40.50.140">
    <property type="match status" value="1"/>
</dbReference>
<evidence type="ECO:0000313" key="15">
    <source>
        <dbReference type="Proteomes" id="UP001259803"/>
    </source>
</evidence>
<evidence type="ECO:0000256" key="2">
    <source>
        <dbReference type="ARBA" id="ARBA00009446"/>
    </source>
</evidence>
<feature type="region of interest" description="Disordered" evidence="11">
    <location>
        <begin position="810"/>
        <end position="895"/>
    </location>
</feature>
<feature type="compositionally biased region" description="Basic and acidic residues" evidence="11">
    <location>
        <begin position="840"/>
        <end position="855"/>
    </location>
</feature>
<dbReference type="Gene3D" id="1.10.290.10">
    <property type="entry name" value="Topoisomerase I, domain 4"/>
    <property type="match status" value="1"/>
</dbReference>
<evidence type="ECO:0000256" key="10">
    <source>
        <dbReference type="HAMAP-Rule" id="MF_00952"/>
    </source>
</evidence>
<feature type="site" description="Interaction with DNA" evidence="10">
    <location>
        <position position="140"/>
    </location>
</feature>
<feature type="site" description="Interaction with DNA" evidence="10">
    <location>
        <position position="484"/>
    </location>
</feature>
<evidence type="ECO:0000259" key="12">
    <source>
        <dbReference type="PROSITE" id="PS50880"/>
    </source>
</evidence>
<dbReference type="Proteomes" id="UP001259803">
    <property type="component" value="Unassembled WGS sequence"/>
</dbReference>
<dbReference type="PROSITE" id="PS00396">
    <property type="entry name" value="TOPO_IA_1"/>
    <property type="match status" value="1"/>
</dbReference>
<dbReference type="InterPro" id="IPR013498">
    <property type="entry name" value="Topo_IA_Znf"/>
</dbReference>
<dbReference type="RefSeq" id="WP_311339855.1">
    <property type="nucleotide sequence ID" value="NZ_JAVRHS010000002.1"/>
</dbReference>
<dbReference type="PANTHER" id="PTHR42785:SF1">
    <property type="entry name" value="DNA TOPOISOMERASE"/>
    <property type="match status" value="1"/>
</dbReference>
<dbReference type="InterPro" id="IPR013824">
    <property type="entry name" value="Topo_IA_cen_sub1"/>
</dbReference>
<dbReference type="InterPro" id="IPR025589">
    <property type="entry name" value="Toprim_C_rpt"/>
</dbReference>
<keyword evidence="6" id="KW-0460">Magnesium</keyword>
<dbReference type="Pfam" id="PF13368">
    <property type="entry name" value="Toprim_C_rpt"/>
    <property type="match status" value="3"/>
</dbReference>
<keyword evidence="7 10" id="KW-0799">Topoisomerase</keyword>
<protein>
    <recommendedName>
        <fullName evidence="10">DNA topoisomerase 1</fullName>
        <ecNumber evidence="10">5.6.2.1</ecNumber>
    </recommendedName>
    <alternativeName>
        <fullName evidence="10">DNA topoisomerase I</fullName>
    </alternativeName>
</protein>
<feature type="compositionally biased region" description="Low complexity" evidence="11">
    <location>
        <begin position="872"/>
        <end position="895"/>
    </location>
</feature>
<feature type="region of interest" description="Disordered" evidence="11">
    <location>
        <begin position="238"/>
        <end position="262"/>
    </location>
</feature>
<feature type="compositionally biased region" description="Basic residues" evidence="11">
    <location>
        <begin position="817"/>
        <end position="836"/>
    </location>
</feature>
<dbReference type="InterPro" id="IPR028612">
    <property type="entry name" value="Topoisom_1_IA"/>
</dbReference>
<evidence type="ECO:0000256" key="3">
    <source>
        <dbReference type="ARBA" id="ARBA00022723"/>
    </source>
</evidence>
<dbReference type="PANTHER" id="PTHR42785">
    <property type="entry name" value="DNA TOPOISOMERASE, TYPE IA, CORE"/>
    <property type="match status" value="1"/>
</dbReference>
<comment type="caution">
    <text evidence="14">The sequence shown here is derived from an EMBL/GenBank/DDBJ whole genome shotgun (WGS) entry which is preliminary data.</text>
</comment>
<feature type="region of interest" description="Interaction with DNA" evidence="10">
    <location>
        <begin position="164"/>
        <end position="169"/>
    </location>
</feature>
<evidence type="ECO:0000256" key="4">
    <source>
        <dbReference type="ARBA" id="ARBA00022771"/>
    </source>
</evidence>
<dbReference type="SMART" id="SM00437">
    <property type="entry name" value="TOP1Ac"/>
    <property type="match status" value="1"/>
</dbReference>
<evidence type="ECO:0000256" key="8">
    <source>
        <dbReference type="ARBA" id="ARBA00023125"/>
    </source>
</evidence>
<dbReference type="InterPro" id="IPR013826">
    <property type="entry name" value="Topo_IA_cen_sub3"/>
</dbReference>
<sequence length="895" mass="98266">MQLVIVESPAKAKTIEKYLGRDYKVLASYGHVRDLPPKDGSVKPDDDFAMDWELYGDKQKQVRAITDLAKQADRLILATDPDREGEAISWHVRELLAKRKALPKEVERVTFNAITKQAVTDAMKAPRELDADLIDAYLARRALDYLFGFTLSPVLWRKLPGAKSAGRVQSVALRLIVEREREIEAFRPQEYWQVIARLEQDGMPFDARLVRFEGNRLEKLTLGEEGIAMRARSAVEQSSFAVEETETKPQKRHPSPPFTTSTLQQEAARKLGYSASHTMRLAQGLYEQGAITYMRTDGVQMDPSAISAARKAISDRYDGHYLPEKPRHYQTKAKNAQEAHEAIRPTDFSKDRGGDGDAAKLYSLIYKRAMASQMASAALERTTIKLVDGTGQHELRATGQVVKFPGFLAVYEEGLDHKADDDEASLLPLVSKGDRPAKTGVNATQHFTQPPPRYAEASLVKRLEELGIGRPSTYAATLQVLKDRSYVRMEKNRFFAEDSGRLLTSFLERFFERYVAYDFTAGMEDQLDDVSGGRAAWKAVLEAFWKDFKPKSDEVMERQPSEVTAELDIFLQDYLFPQKEDGSDARLCPSCEAGRLALRGGRFGAFVACSNYPECKYTRRFGQPGGADEQGSEDGVIGQHPESGEDIVRKTGRFGPYVQTGEGKEAVRASIPKDIADLDLDMAVKLLGLPRIIGLHPESGKQIAASIGRYGPYLVHEGKYARLGSTADVFDTGMNAAVTLLAEAAASKGGRRAAAEPIKSFAAHPVSGGEMKLMQGRYGPYVTDGTTNATIPRDMKPEDVSEADAIRLIDERAAKGPTKKKAPAKKKAATKKKAAPKNKASSEKNSAKTKADAKPVTKTKKAAAPARKKSADAPAGSKADALADPSAADPAAAKA</sequence>
<dbReference type="Gene3D" id="2.70.20.10">
    <property type="entry name" value="Topoisomerase I, domain 3"/>
    <property type="match status" value="1"/>
</dbReference>
<dbReference type="InterPro" id="IPR003602">
    <property type="entry name" value="Topo_IA_DNA-bd_dom"/>
</dbReference>
<dbReference type="InterPro" id="IPR005733">
    <property type="entry name" value="TopoI_bac-type"/>
</dbReference>
<name>A0ABU2ZI70_9SPHN</name>
<comment type="function">
    <text evidence="10">Releases the supercoiling and torsional tension of DNA, which is introduced during the DNA replication and transcription, by transiently cleaving and rejoining one strand of the DNA duplex. Introduces a single-strand break via transesterification at a target site in duplex DNA. The scissile phosphodiester is attacked by the catalytic tyrosine of the enzyme, resulting in the formation of a DNA-(5'-phosphotyrosyl)-enzyme intermediate and the expulsion of a 3'-OH DNA strand. The free DNA strand then undergoes passage around the unbroken strand, thus removing DNA supercoils. Finally, in the religation step, the DNA 3'-OH attacks the covalent intermediate to expel the active-site tyrosine and restore the DNA phosphodiester backbone.</text>
</comment>